<dbReference type="Proteomes" id="UP000015464">
    <property type="component" value="Unassembled WGS sequence"/>
</dbReference>
<name>S9W594_SCHCR</name>
<evidence type="ECO:0000256" key="8">
    <source>
        <dbReference type="SAM" id="Phobius"/>
    </source>
</evidence>
<feature type="transmembrane region" description="Helical" evidence="8">
    <location>
        <begin position="43"/>
        <end position="65"/>
    </location>
</feature>
<evidence type="ECO:0000256" key="4">
    <source>
        <dbReference type="ARBA" id="ARBA00022475"/>
    </source>
</evidence>
<evidence type="ECO:0000256" key="7">
    <source>
        <dbReference type="ARBA" id="ARBA00023136"/>
    </source>
</evidence>
<feature type="transmembrane region" description="Helical" evidence="8">
    <location>
        <begin position="120"/>
        <end position="141"/>
    </location>
</feature>
<evidence type="ECO:0000256" key="1">
    <source>
        <dbReference type="ARBA" id="ARBA00004651"/>
    </source>
</evidence>
<dbReference type="PANTHER" id="PTHR31686:SF1">
    <property type="entry name" value="SULFITE EFFLUX PUMP SSU1"/>
    <property type="match status" value="1"/>
</dbReference>
<reference evidence="9 10" key="1">
    <citation type="journal article" date="2011" name="Science">
        <title>Comparative functional genomics of the fission yeasts.</title>
        <authorList>
            <person name="Rhind N."/>
            <person name="Chen Z."/>
            <person name="Yassour M."/>
            <person name="Thompson D.A."/>
            <person name="Haas B.J."/>
            <person name="Habib N."/>
            <person name="Wapinski I."/>
            <person name="Roy S."/>
            <person name="Lin M.F."/>
            <person name="Heiman D.I."/>
            <person name="Young S.K."/>
            <person name="Furuya K."/>
            <person name="Guo Y."/>
            <person name="Pidoux A."/>
            <person name="Chen H.M."/>
            <person name="Robbertse B."/>
            <person name="Goldberg J.M."/>
            <person name="Aoki K."/>
            <person name="Bayne E.H."/>
            <person name="Berlin A.M."/>
            <person name="Desjardins C.A."/>
            <person name="Dobbs E."/>
            <person name="Dukaj L."/>
            <person name="Fan L."/>
            <person name="FitzGerald M.G."/>
            <person name="French C."/>
            <person name="Gujja S."/>
            <person name="Hansen K."/>
            <person name="Keifenheim D."/>
            <person name="Levin J.Z."/>
            <person name="Mosher R.A."/>
            <person name="Mueller C.A."/>
            <person name="Pfiffner J."/>
            <person name="Priest M."/>
            <person name="Russ C."/>
            <person name="Smialowska A."/>
            <person name="Swoboda P."/>
            <person name="Sykes S.M."/>
            <person name="Vaughn M."/>
            <person name="Vengrova S."/>
            <person name="Yoder R."/>
            <person name="Zeng Q."/>
            <person name="Allshire R."/>
            <person name="Baulcombe D."/>
            <person name="Birren B.W."/>
            <person name="Brown W."/>
            <person name="Ekwall K."/>
            <person name="Kellis M."/>
            <person name="Leatherwood J."/>
            <person name="Levin H."/>
            <person name="Margalit H."/>
            <person name="Martienssen R."/>
            <person name="Nieduszynski C.A."/>
            <person name="Spatafora J.W."/>
            <person name="Friedman N."/>
            <person name="Dalgaard J.Z."/>
            <person name="Baumann P."/>
            <person name="Niki H."/>
            <person name="Regev A."/>
            <person name="Nusbaum C."/>
        </authorList>
    </citation>
    <scope>NUCLEOTIDE SEQUENCE [LARGE SCALE GENOMIC DNA]</scope>
    <source>
        <strain evidence="10">OY26 / ATCC MYA-4695 / CBS 11777 / NBRC 106824 / NRRL Y48691</strain>
    </source>
</reference>
<dbReference type="CDD" id="cd09318">
    <property type="entry name" value="TDT_SSU1"/>
    <property type="match status" value="1"/>
</dbReference>
<dbReference type="eggNOG" id="ENOG502QT02">
    <property type="taxonomic scope" value="Eukaryota"/>
</dbReference>
<feature type="transmembrane region" description="Helical" evidence="8">
    <location>
        <begin position="12"/>
        <end position="31"/>
    </location>
</feature>
<dbReference type="OrthoDB" id="1099at2759"/>
<comment type="subcellular location">
    <subcellularLocation>
        <location evidence="1">Cell membrane</location>
        <topology evidence="1">Multi-pass membrane protein</topology>
    </subcellularLocation>
</comment>
<keyword evidence="4" id="KW-1003">Cell membrane</keyword>
<evidence type="ECO:0000256" key="5">
    <source>
        <dbReference type="ARBA" id="ARBA00022692"/>
    </source>
</evidence>
<evidence type="ECO:0000313" key="10">
    <source>
        <dbReference type="Proteomes" id="UP000015464"/>
    </source>
</evidence>
<feature type="transmembrane region" description="Helical" evidence="8">
    <location>
        <begin position="226"/>
        <end position="247"/>
    </location>
</feature>
<evidence type="ECO:0000313" key="9">
    <source>
        <dbReference type="EMBL" id="EPY53095.1"/>
    </source>
</evidence>
<dbReference type="OMA" id="LGPNWYA"/>
<feature type="transmembrane region" description="Helical" evidence="8">
    <location>
        <begin position="153"/>
        <end position="179"/>
    </location>
</feature>
<protein>
    <submittedName>
        <fullName evidence="9">C4-dicarboxylate transporter/malic acid transporter</fullName>
    </submittedName>
</protein>
<dbReference type="InterPro" id="IPR051629">
    <property type="entry name" value="Sulfite_efflux_TDT"/>
</dbReference>
<dbReference type="GeneID" id="25037956"/>
<evidence type="ECO:0000256" key="2">
    <source>
        <dbReference type="ARBA" id="ARBA00008566"/>
    </source>
</evidence>
<dbReference type="GO" id="GO:0000319">
    <property type="term" value="F:sulfite transmembrane transporter activity"/>
    <property type="evidence" value="ECO:0007669"/>
    <property type="project" value="TreeGrafter"/>
</dbReference>
<feature type="transmembrane region" description="Helical" evidence="8">
    <location>
        <begin position="307"/>
        <end position="324"/>
    </location>
</feature>
<organism evidence="9 10">
    <name type="scientific">Schizosaccharomyces cryophilus (strain OY26 / ATCC MYA-4695 / CBS 11777 / NBRC 106824 / NRRL Y48691)</name>
    <name type="common">Fission yeast</name>
    <dbReference type="NCBI Taxonomy" id="653667"/>
    <lineage>
        <taxon>Eukaryota</taxon>
        <taxon>Fungi</taxon>
        <taxon>Dikarya</taxon>
        <taxon>Ascomycota</taxon>
        <taxon>Taphrinomycotina</taxon>
        <taxon>Schizosaccharomycetes</taxon>
        <taxon>Schizosaccharomycetales</taxon>
        <taxon>Schizosaccharomycetaceae</taxon>
        <taxon>Schizosaccharomyces</taxon>
    </lineage>
</organism>
<keyword evidence="7 8" id="KW-0472">Membrane</keyword>
<feature type="transmembrane region" description="Helical" evidence="8">
    <location>
        <begin position="336"/>
        <end position="364"/>
    </location>
</feature>
<dbReference type="EMBL" id="KE546988">
    <property type="protein sequence ID" value="EPY53095.1"/>
    <property type="molecule type" value="Genomic_DNA"/>
</dbReference>
<dbReference type="RefSeq" id="XP_013021357.1">
    <property type="nucleotide sequence ID" value="XM_013165903.1"/>
</dbReference>
<dbReference type="Pfam" id="PF03595">
    <property type="entry name" value="SLAC1"/>
    <property type="match status" value="1"/>
</dbReference>
<keyword evidence="10" id="KW-1185">Reference proteome</keyword>
<keyword evidence="5 8" id="KW-0812">Transmembrane</keyword>
<accession>S9W594</accession>
<dbReference type="Gene3D" id="1.50.10.150">
    <property type="entry name" value="Voltage-dependent anion channel"/>
    <property type="match status" value="1"/>
</dbReference>
<gene>
    <name evidence="9" type="ORF">SPOG_03639</name>
</gene>
<evidence type="ECO:0000256" key="3">
    <source>
        <dbReference type="ARBA" id="ARBA00022448"/>
    </source>
</evidence>
<proteinExistence type="inferred from homology"/>
<dbReference type="PANTHER" id="PTHR31686">
    <property type="match status" value="1"/>
</dbReference>
<keyword evidence="3" id="KW-0813">Transport</keyword>
<dbReference type="GO" id="GO:0005886">
    <property type="term" value="C:plasma membrane"/>
    <property type="evidence" value="ECO:0007669"/>
    <property type="project" value="UniProtKB-SubCell"/>
</dbReference>
<evidence type="ECO:0000256" key="6">
    <source>
        <dbReference type="ARBA" id="ARBA00022989"/>
    </source>
</evidence>
<keyword evidence="6 8" id="KW-1133">Transmembrane helix</keyword>
<comment type="similarity">
    <text evidence="2">Belongs to the tellurite-resistance/dicarboxylate transporter (TDT) family.</text>
</comment>
<dbReference type="InterPro" id="IPR004695">
    <property type="entry name" value="SLAC1/Mae1/Ssu1/TehA"/>
</dbReference>
<feature type="transmembrane region" description="Helical" evidence="8">
    <location>
        <begin position="267"/>
        <end position="300"/>
    </location>
</feature>
<feature type="transmembrane region" description="Helical" evidence="8">
    <location>
        <begin position="86"/>
        <end position="108"/>
    </location>
</feature>
<dbReference type="FunFam" id="1.50.10.150:FF:000004">
    <property type="entry name" value="Malic acid transporter"/>
    <property type="match status" value="1"/>
</dbReference>
<dbReference type="HOGENOM" id="CLU_030057_6_2_1"/>
<feature type="transmembrane region" description="Helical" evidence="8">
    <location>
        <begin position="191"/>
        <end position="214"/>
    </location>
</feature>
<sequence length="401" mass="45358">MQSKFYRFFIRDYQNIWMVSIMGTALSANVLHEFPYSSQWLRICSYIMFGCALVAFFLNTIIFFLKYVFYRSFLPREQAFSNIANSLCLGCYTIGFESSINMLCYLSSSSSPQNWINFIYILWIFSVAMSFYSSWVIFSVLFTKRANFQFSTLLGNIMLPVVPVTVAASTGSIVLQTFSSRISPTFALNNIVASYICWSNAIALGFCMVTVVLWRLIFYKYPASPVIFTQFIPIGVFGQGAFGIIMQALNVRVYGDLHLRHIPSIDVYTNAVVIVSCLVSLFWISFAYFLTFIAIFAVLSHGFRHKFTVVWWATTFPLGTMSISNSKLGEVAHLTFFRVVGAIYGVAFILITVVCILGSAYLGIEKFISEFLRKEFDSPLPVAIKHDSQVIINPSTSPVKP</sequence>
<dbReference type="InterPro" id="IPR038665">
    <property type="entry name" value="Voltage-dep_anion_channel_sf"/>
</dbReference>
<dbReference type="AlphaFoldDB" id="S9W594"/>